<keyword evidence="2" id="KW-0862">Zinc</keyword>
<gene>
    <name evidence="4" type="ordered locus">Selsp_2009</name>
</gene>
<feature type="binding site" evidence="2">
    <location>
        <position position="179"/>
    </location>
    <ligand>
        <name>Zn(2+)</name>
        <dbReference type="ChEBI" id="CHEBI:29105"/>
    </ligand>
</feature>
<dbReference type="Proteomes" id="UP000011124">
    <property type="component" value="Chromosome"/>
</dbReference>
<feature type="binding site" evidence="2">
    <location>
        <position position="176"/>
    </location>
    <ligand>
        <name>Zn(2+)</name>
        <dbReference type="ChEBI" id="CHEBI:29105"/>
    </ligand>
</feature>
<dbReference type="KEGG" id="ssg:Selsp_2009"/>
<dbReference type="GO" id="GO:0046872">
    <property type="term" value="F:metal ion binding"/>
    <property type="evidence" value="ECO:0007669"/>
    <property type="project" value="UniProtKB-KW"/>
</dbReference>
<evidence type="ECO:0000313" key="4">
    <source>
        <dbReference type="EMBL" id="AEC00958.1"/>
    </source>
</evidence>
<evidence type="ECO:0000259" key="3">
    <source>
        <dbReference type="PROSITE" id="PS50305"/>
    </source>
</evidence>
<sequence>MASNPPMVQQIERLRQALFEAEAVVVGAGAGLSVAAGYLYDGARFQKHFADFIERYHFRNMYEGGFYPFPTLEEKWAYWSRYIWINRYEERQNALYQRLLSVLCSKDFFVITTNVDHFFQDNGFPKERLFYTQGDYGLWQCSVPCHDATYDNYDTVRRMVAEQEAMRVPRELVPHCPRCGEPMGMNLRADSTFVEDAGWHEAAKRYQEFLRAHQTGRVLYWEFGVGANTPGIIKYPFWALTKENPAAVYCVMNQGEAVAPQEITAQSILVDGDIDASLKALQEVMERSAGHGD</sequence>
<dbReference type="Gene3D" id="3.40.50.1220">
    <property type="entry name" value="TPP-binding domain"/>
    <property type="match status" value="1"/>
</dbReference>
<evidence type="ECO:0000256" key="2">
    <source>
        <dbReference type="PROSITE-ProRule" id="PRU00236"/>
    </source>
</evidence>
<reference evidence="4 5" key="1">
    <citation type="submission" date="2011-04" db="EMBL/GenBank/DDBJ databases">
        <title>The complete genome of Selenomonas sputigena DSM 20758.</title>
        <authorList>
            <consortium name="US DOE Joint Genome Institute (JGI-PGF)"/>
            <person name="Lucas S."/>
            <person name="Copeland A."/>
            <person name="Lapidus A."/>
            <person name="Bruce D."/>
            <person name="Goodwin L."/>
            <person name="Pitluck S."/>
            <person name="Peters L."/>
            <person name="Kyrpides N."/>
            <person name="Mavromatis K."/>
            <person name="Ivanova N."/>
            <person name="Ovchinnikova G."/>
            <person name="Teshima H."/>
            <person name="Detter J.C."/>
            <person name="Tapia R."/>
            <person name="Han C."/>
            <person name="Land M."/>
            <person name="Hauser L."/>
            <person name="Markowitz V."/>
            <person name="Cheng J.-F."/>
            <person name="Hugenholtz P."/>
            <person name="Woyke T."/>
            <person name="Wu D."/>
            <person name="Gronow S."/>
            <person name="Wellnitz S."/>
            <person name="Schneider S."/>
            <person name="Klenk H.-P."/>
            <person name="Eisen J.A."/>
        </authorList>
    </citation>
    <scope>NUCLEOTIDE SEQUENCE [LARGE SCALE GENOMIC DNA]</scope>
    <source>
        <strain evidence="5">ATCC 35185 / DSM 20758 / VPI D19B-28</strain>
    </source>
</reference>
<dbReference type="EMBL" id="CP002637">
    <property type="protein sequence ID" value="AEC00958.1"/>
    <property type="molecule type" value="Genomic_DNA"/>
</dbReference>
<proteinExistence type="predicted"/>
<evidence type="ECO:0000256" key="1">
    <source>
        <dbReference type="ARBA" id="ARBA00023027"/>
    </source>
</evidence>
<name>F4EXI0_SELS3</name>
<keyword evidence="1" id="KW-0520">NAD</keyword>
<keyword evidence="2" id="KW-0479">Metal-binding</keyword>
<dbReference type="AlphaFoldDB" id="F4EXI0"/>
<dbReference type="PROSITE" id="PS50305">
    <property type="entry name" value="SIRTUIN"/>
    <property type="match status" value="1"/>
</dbReference>
<dbReference type="HOGENOM" id="CLU_071599_0_0_9"/>
<organism evidence="4 5">
    <name type="scientific">Selenomonas sputigena (strain ATCC 35185 / DSM 20758 / CCUG 44933 / VPI D19B-28)</name>
    <dbReference type="NCBI Taxonomy" id="546271"/>
    <lineage>
        <taxon>Bacteria</taxon>
        <taxon>Bacillati</taxon>
        <taxon>Bacillota</taxon>
        <taxon>Negativicutes</taxon>
        <taxon>Selenomonadales</taxon>
        <taxon>Selenomonadaceae</taxon>
        <taxon>Selenomonas</taxon>
    </lineage>
</organism>
<dbReference type="InterPro" id="IPR029035">
    <property type="entry name" value="DHS-like_NAD/FAD-binding_dom"/>
</dbReference>
<keyword evidence="5" id="KW-1185">Reference proteome</keyword>
<comment type="caution">
    <text evidence="2">Lacks conserved residue(s) required for the propagation of feature annotation.</text>
</comment>
<feature type="domain" description="Deacetylase sirtuin-type" evidence="3">
    <location>
        <begin position="4"/>
        <end position="293"/>
    </location>
</feature>
<dbReference type="OrthoDB" id="394960at2"/>
<feature type="binding site" evidence="2">
    <location>
        <position position="145"/>
    </location>
    <ligand>
        <name>Zn(2+)</name>
        <dbReference type="ChEBI" id="CHEBI:29105"/>
    </ligand>
</feature>
<feature type="binding site" evidence="2">
    <location>
        <position position="141"/>
    </location>
    <ligand>
        <name>Zn(2+)</name>
        <dbReference type="ChEBI" id="CHEBI:29105"/>
    </ligand>
</feature>
<dbReference type="RefSeq" id="WP_013741010.1">
    <property type="nucleotide sequence ID" value="NC_015437.1"/>
</dbReference>
<dbReference type="SUPFAM" id="SSF52467">
    <property type="entry name" value="DHS-like NAD/FAD-binding domain"/>
    <property type="match status" value="1"/>
</dbReference>
<evidence type="ECO:0000313" key="5">
    <source>
        <dbReference type="Proteomes" id="UP000011124"/>
    </source>
</evidence>
<dbReference type="InterPro" id="IPR026590">
    <property type="entry name" value="Ssirtuin_cat_dom"/>
</dbReference>
<protein>
    <recommendedName>
        <fullName evidence="3">Deacetylase sirtuin-type domain-containing protein</fullName>
    </recommendedName>
</protein>
<accession>F4EXI0</accession>